<accession>A0ABD1GAC8</accession>
<proteinExistence type="predicted"/>
<evidence type="ECO:0000313" key="2">
    <source>
        <dbReference type="Proteomes" id="UP001567538"/>
    </source>
</evidence>
<protein>
    <submittedName>
        <fullName evidence="1">Uncharacterized protein</fullName>
    </submittedName>
</protein>
<comment type="caution">
    <text evidence="1">The sequence shown here is derived from an EMBL/GenBank/DDBJ whole genome shotgun (WGS) entry which is preliminary data.</text>
</comment>
<organism evidence="1 2">
    <name type="scientific">Salvia divinorum</name>
    <name type="common">Maria pastora</name>
    <name type="synonym">Diviner's sage</name>
    <dbReference type="NCBI Taxonomy" id="28513"/>
    <lineage>
        <taxon>Eukaryota</taxon>
        <taxon>Viridiplantae</taxon>
        <taxon>Streptophyta</taxon>
        <taxon>Embryophyta</taxon>
        <taxon>Tracheophyta</taxon>
        <taxon>Spermatophyta</taxon>
        <taxon>Magnoliopsida</taxon>
        <taxon>eudicotyledons</taxon>
        <taxon>Gunneridae</taxon>
        <taxon>Pentapetalae</taxon>
        <taxon>asterids</taxon>
        <taxon>lamiids</taxon>
        <taxon>Lamiales</taxon>
        <taxon>Lamiaceae</taxon>
        <taxon>Nepetoideae</taxon>
        <taxon>Mentheae</taxon>
        <taxon>Salviinae</taxon>
        <taxon>Salvia</taxon>
        <taxon>Salvia subgen. Calosphace</taxon>
    </lineage>
</organism>
<gene>
    <name evidence="1" type="ORF">AAHA92_24387</name>
</gene>
<dbReference type="EMBL" id="JBEAFC010000009">
    <property type="protein sequence ID" value="KAL1539966.1"/>
    <property type="molecule type" value="Genomic_DNA"/>
</dbReference>
<evidence type="ECO:0000313" key="1">
    <source>
        <dbReference type="EMBL" id="KAL1539966.1"/>
    </source>
</evidence>
<name>A0ABD1GAC8_SALDI</name>
<keyword evidence="2" id="KW-1185">Reference proteome</keyword>
<sequence>MLQQIPLKNKGQGGPLSISHRPRLYAEVAMTMDQPHYPTTAQKLSGQLFRSTPTQRFGAFEVYCLPSFCTSPCRERICGLCH</sequence>
<dbReference type="Proteomes" id="UP001567538">
    <property type="component" value="Unassembled WGS sequence"/>
</dbReference>
<reference evidence="1 2" key="1">
    <citation type="submission" date="2024-06" db="EMBL/GenBank/DDBJ databases">
        <title>A chromosome level genome sequence of Diviner's sage (Salvia divinorum).</title>
        <authorList>
            <person name="Ford S.A."/>
            <person name="Ro D.-K."/>
            <person name="Ness R.W."/>
            <person name="Phillips M.A."/>
        </authorList>
    </citation>
    <scope>NUCLEOTIDE SEQUENCE [LARGE SCALE GENOMIC DNA]</scope>
    <source>
        <strain evidence="1">SAF-2024a</strain>
        <tissue evidence="1">Leaf</tissue>
    </source>
</reference>
<dbReference type="AlphaFoldDB" id="A0ABD1GAC8"/>